<evidence type="ECO:0000313" key="2">
    <source>
        <dbReference type="Proteomes" id="UP000546464"/>
    </source>
</evidence>
<gene>
    <name evidence="1" type="ORF">H5P28_09035</name>
</gene>
<dbReference type="Proteomes" id="UP000546464">
    <property type="component" value="Unassembled WGS sequence"/>
</dbReference>
<sequence>MRKINLIVKRLALTLPVAVDRSKAWDIRESIVACASTLSVVSVCDPELYLKIVGRRISGAKAMEAIIFRKGDDALRSRWPNFDYSFLEDIMLLLPYPDPAIAVNEYRKIVSRINERNFLRTMLDAPISKNYANTLFVGYTDQRTFAFSADILRKSICPAIELAVHHE</sequence>
<comment type="caution">
    <text evidence="1">The sequence shown here is derived from an EMBL/GenBank/DDBJ whole genome shotgun (WGS) entry which is preliminary data.</text>
</comment>
<name>A0A842HDU2_9BACT</name>
<proteinExistence type="predicted"/>
<reference evidence="1 2" key="1">
    <citation type="submission" date="2020-07" db="EMBL/GenBank/DDBJ databases">
        <authorList>
            <person name="Feng X."/>
        </authorList>
    </citation>
    <scope>NUCLEOTIDE SEQUENCE [LARGE SCALE GENOMIC DNA]</scope>
    <source>
        <strain evidence="1 2">JCM31066</strain>
    </source>
</reference>
<dbReference type="AlphaFoldDB" id="A0A842HDU2"/>
<dbReference type="RefSeq" id="WP_185675383.1">
    <property type="nucleotide sequence ID" value="NZ_JACHVB010000021.1"/>
</dbReference>
<evidence type="ECO:0000313" key="1">
    <source>
        <dbReference type="EMBL" id="MBC2594399.1"/>
    </source>
</evidence>
<dbReference type="EMBL" id="JACHVB010000021">
    <property type="protein sequence ID" value="MBC2594399.1"/>
    <property type="molecule type" value="Genomic_DNA"/>
</dbReference>
<keyword evidence="2" id="KW-1185">Reference proteome</keyword>
<organism evidence="1 2">
    <name type="scientific">Ruficoccus amylovorans</name>
    <dbReference type="NCBI Taxonomy" id="1804625"/>
    <lineage>
        <taxon>Bacteria</taxon>
        <taxon>Pseudomonadati</taxon>
        <taxon>Verrucomicrobiota</taxon>
        <taxon>Opitutia</taxon>
        <taxon>Puniceicoccales</taxon>
        <taxon>Cerasicoccaceae</taxon>
        <taxon>Ruficoccus</taxon>
    </lineage>
</organism>
<accession>A0A842HDU2</accession>
<protein>
    <submittedName>
        <fullName evidence="1">Uncharacterized protein</fullName>
    </submittedName>
</protein>